<dbReference type="GO" id="GO:0000775">
    <property type="term" value="C:chromosome, centromeric region"/>
    <property type="evidence" value="ECO:0007669"/>
    <property type="project" value="UniProtKB-SubCell"/>
</dbReference>
<feature type="domain" description="Borealin C-terminal" evidence="11">
    <location>
        <begin position="227"/>
        <end position="343"/>
    </location>
</feature>
<dbReference type="GeneID" id="117565705"/>
<keyword evidence="8" id="KW-0131">Cell cycle</keyword>
<dbReference type="GO" id="GO:0051301">
    <property type="term" value="P:cell division"/>
    <property type="evidence" value="ECO:0007669"/>
    <property type="project" value="UniProtKB-KW"/>
</dbReference>
<dbReference type="InterPro" id="IPR018867">
    <property type="entry name" value="Cell_div_borealin"/>
</dbReference>
<dbReference type="GO" id="GO:0005634">
    <property type="term" value="C:nucleus"/>
    <property type="evidence" value="ECO:0007669"/>
    <property type="project" value="UniProtKB-SubCell"/>
</dbReference>
<sequence length="351" mass="37898">MPRTKIPKNSKRNREAANREEKIRVYELKTDSIQLALEDKETRYKSMTDTAIQLIQSRLQSELCSMKMSEFLDIIAELEHFEDFKASDQTQHNATQSMCNSTINGGGGASNDGGSINCGSAIAANSRNDEGYLTEDSGMGGGAISITGSINNNISGSSNSVNAISTMSAYNGAAMRSARAMRTPGPLHSARARRERRSRSACGSKLGQAVGVATTTSSSNSSSNAHRNSRSKLRTPMASRPKAFSADRTARKPRPTSSPSTPPMAFLRWPKPGEVALSQYGSPIVAQVMPDKFANVNIPIRNGVLSLRPRKLGEIKPDLLENLDADTLNQIKTLHENLQLIVDTASKAGLK</sequence>
<dbReference type="GO" id="GO:0051233">
    <property type="term" value="C:spindle midzone"/>
    <property type="evidence" value="ECO:0007669"/>
    <property type="project" value="TreeGrafter"/>
</dbReference>
<evidence type="ECO:0000313" key="12">
    <source>
        <dbReference type="Proteomes" id="UP000515160"/>
    </source>
</evidence>
<evidence type="ECO:0000313" key="13">
    <source>
        <dbReference type="RefSeq" id="XP_034100837.1"/>
    </source>
</evidence>
<evidence type="ECO:0000256" key="5">
    <source>
        <dbReference type="ARBA" id="ARBA00022618"/>
    </source>
</evidence>
<keyword evidence="4" id="KW-0158">Chromosome</keyword>
<dbReference type="OrthoDB" id="6360905at2759"/>
<proteinExistence type="inferred from homology"/>
<evidence type="ECO:0000256" key="2">
    <source>
        <dbReference type="ARBA" id="ARBA00004584"/>
    </source>
</evidence>
<organism evidence="12 13">
    <name type="scientific">Drosophila albomicans</name>
    <name type="common">Fruit fly</name>
    <dbReference type="NCBI Taxonomy" id="7291"/>
    <lineage>
        <taxon>Eukaryota</taxon>
        <taxon>Metazoa</taxon>
        <taxon>Ecdysozoa</taxon>
        <taxon>Arthropoda</taxon>
        <taxon>Hexapoda</taxon>
        <taxon>Insecta</taxon>
        <taxon>Pterygota</taxon>
        <taxon>Neoptera</taxon>
        <taxon>Endopterygota</taxon>
        <taxon>Diptera</taxon>
        <taxon>Brachycera</taxon>
        <taxon>Muscomorpha</taxon>
        <taxon>Ephydroidea</taxon>
        <taxon>Drosophilidae</taxon>
        <taxon>Drosophila</taxon>
    </lineage>
</organism>
<dbReference type="AlphaFoldDB" id="A0A6P8XSG3"/>
<dbReference type="InterPro" id="IPR046466">
    <property type="entry name" value="Borealin_C"/>
</dbReference>
<keyword evidence="9" id="KW-0137">Centromere</keyword>
<evidence type="ECO:0000256" key="4">
    <source>
        <dbReference type="ARBA" id="ARBA00022454"/>
    </source>
</evidence>
<reference evidence="13" key="1">
    <citation type="submission" date="2025-08" db="UniProtKB">
        <authorList>
            <consortium name="RefSeq"/>
        </authorList>
    </citation>
    <scope>IDENTIFICATION</scope>
    <source>
        <strain evidence="13">15112-1751.03</strain>
        <tissue evidence="13">Whole Adult</tissue>
    </source>
</reference>
<gene>
    <name evidence="13" type="primary">LOC117565705</name>
</gene>
<comment type="subcellular location">
    <subcellularLocation>
        <location evidence="2">Chromosome</location>
        <location evidence="2">Centromere</location>
    </subcellularLocation>
    <subcellularLocation>
        <location evidence="1">Nucleus</location>
    </subcellularLocation>
</comment>
<feature type="compositionally biased region" description="Low complexity" evidence="10">
    <location>
        <begin position="213"/>
        <end position="226"/>
    </location>
</feature>
<dbReference type="PANTHER" id="PTHR16040:SF7">
    <property type="entry name" value="AUSTRALIN, ISOFORM A-RELATED"/>
    <property type="match status" value="1"/>
</dbReference>
<evidence type="ECO:0000256" key="8">
    <source>
        <dbReference type="ARBA" id="ARBA00023306"/>
    </source>
</evidence>
<protein>
    <submittedName>
        <fullName evidence="13">Borealin isoform X1</fullName>
    </submittedName>
</protein>
<feature type="region of interest" description="Disordered" evidence="10">
    <location>
        <begin position="175"/>
        <end position="265"/>
    </location>
</feature>
<evidence type="ECO:0000256" key="1">
    <source>
        <dbReference type="ARBA" id="ARBA00004123"/>
    </source>
</evidence>
<dbReference type="PANTHER" id="PTHR16040">
    <property type="entry name" value="AUSTRALIN, ISOFORM A-RELATED"/>
    <property type="match status" value="1"/>
</dbReference>
<keyword evidence="5" id="KW-0132">Cell division</keyword>
<feature type="compositionally biased region" description="Basic residues" evidence="10">
    <location>
        <begin position="190"/>
        <end position="199"/>
    </location>
</feature>
<evidence type="ECO:0000259" key="11">
    <source>
        <dbReference type="Pfam" id="PF10512"/>
    </source>
</evidence>
<comment type="similarity">
    <text evidence="3">Belongs to the borealin family.</text>
</comment>
<evidence type="ECO:0000256" key="3">
    <source>
        <dbReference type="ARBA" id="ARBA00009914"/>
    </source>
</evidence>
<evidence type="ECO:0000256" key="9">
    <source>
        <dbReference type="ARBA" id="ARBA00023328"/>
    </source>
</evidence>
<dbReference type="Pfam" id="PF10512">
    <property type="entry name" value="Borealin"/>
    <property type="match status" value="1"/>
</dbReference>
<dbReference type="GO" id="GO:0000070">
    <property type="term" value="P:mitotic sister chromatid segregation"/>
    <property type="evidence" value="ECO:0007669"/>
    <property type="project" value="TreeGrafter"/>
</dbReference>
<name>A0A6P8XSG3_DROAB</name>
<keyword evidence="12" id="KW-1185">Reference proteome</keyword>
<dbReference type="Proteomes" id="UP000515160">
    <property type="component" value="Chromosome 2L"/>
</dbReference>
<keyword evidence="7" id="KW-0539">Nucleus</keyword>
<accession>A0A6P8XSG3</accession>
<evidence type="ECO:0000256" key="10">
    <source>
        <dbReference type="SAM" id="MobiDB-lite"/>
    </source>
</evidence>
<dbReference type="GO" id="GO:0032133">
    <property type="term" value="C:chromosome passenger complex"/>
    <property type="evidence" value="ECO:0007669"/>
    <property type="project" value="TreeGrafter"/>
</dbReference>
<evidence type="ECO:0000256" key="6">
    <source>
        <dbReference type="ARBA" id="ARBA00022776"/>
    </source>
</evidence>
<evidence type="ECO:0000256" key="7">
    <source>
        <dbReference type="ARBA" id="ARBA00023242"/>
    </source>
</evidence>
<keyword evidence="6" id="KW-0498">Mitosis</keyword>
<dbReference type="RefSeq" id="XP_034100837.1">
    <property type="nucleotide sequence ID" value="XM_034244946.2"/>
</dbReference>